<dbReference type="SUPFAM" id="SSF51735">
    <property type="entry name" value="NAD(P)-binding Rossmann-fold domains"/>
    <property type="match status" value="1"/>
</dbReference>
<evidence type="ECO:0000256" key="2">
    <source>
        <dbReference type="ARBA" id="ARBA00007637"/>
    </source>
</evidence>
<dbReference type="RefSeq" id="WP_198028490.1">
    <property type="nucleotide sequence ID" value="NZ_CP100477.1"/>
</dbReference>
<evidence type="ECO:0000256" key="1">
    <source>
        <dbReference type="ARBA" id="ARBA00005125"/>
    </source>
</evidence>
<comment type="pathway">
    <text evidence="1">Bacterial outer membrane biogenesis; LPS O-antigen biosynthesis.</text>
</comment>
<gene>
    <name evidence="4" type="ORF">NKI33_27995</name>
</gene>
<feature type="domain" description="NAD-dependent epimerase/dehydratase" evidence="3">
    <location>
        <begin position="7"/>
        <end position="248"/>
    </location>
</feature>
<evidence type="ECO:0000259" key="3">
    <source>
        <dbReference type="Pfam" id="PF01370"/>
    </source>
</evidence>
<evidence type="ECO:0000313" key="4">
    <source>
        <dbReference type="EMBL" id="MER8936783.1"/>
    </source>
</evidence>
<dbReference type="Proteomes" id="UP001464387">
    <property type="component" value="Unassembled WGS sequence"/>
</dbReference>
<dbReference type="Gene3D" id="3.90.25.10">
    <property type="entry name" value="UDP-galactose 4-epimerase, domain 1"/>
    <property type="match status" value="1"/>
</dbReference>
<comment type="similarity">
    <text evidence="2">Belongs to the NAD(P)-dependent epimerase/dehydratase family.</text>
</comment>
<proteinExistence type="inferred from homology"/>
<dbReference type="PANTHER" id="PTHR43000">
    <property type="entry name" value="DTDP-D-GLUCOSE 4,6-DEHYDRATASE-RELATED"/>
    <property type="match status" value="1"/>
</dbReference>
<evidence type="ECO:0000313" key="5">
    <source>
        <dbReference type="Proteomes" id="UP001464387"/>
    </source>
</evidence>
<name>A0ABV1YNQ6_9HYPH</name>
<dbReference type="Pfam" id="PF01370">
    <property type="entry name" value="Epimerase"/>
    <property type="match status" value="1"/>
</dbReference>
<dbReference type="Gene3D" id="3.40.50.720">
    <property type="entry name" value="NAD(P)-binding Rossmann-like Domain"/>
    <property type="match status" value="1"/>
</dbReference>
<dbReference type="InterPro" id="IPR036291">
    <property type="entry name" value="NAD(P)-bd_dom_sf"/>
</dbReference>
<reference evidence="4 5" key="1">
    <citation type="journal article" date="2024" name="Proc. Natl. Acad. Sci. U.S.A.">
        <title>The evolutionary genomics of adaptation to stress in wild rhizobium bacteria.</title>
        <authorList>
            <person name="Kehlet-Delgado H."/>
            <person name="Montoya A.P."/>
            <person name="Jensen K.T."/>
            <person name="Wendlandt C.E."/>
            <person name="Dexheimer C."/>
            <person name="Roberts M."/>
            <person name="Torres Martinez L."/>
            <person name="Friesen M.L."/>
            <person name="Griffitts J.S."/>
            <person name="Porter S.S."/>
        </authorList>
    </citation>
    <scope>NUCLEOTIDE SEQUENCE [LARGE SCALE GENOMIC DNA]</scope>
    <source>
        <strain evidence="4 5">M0729</strain>
    </source>
</reference>
<organism evidence="4 5">
    <name type="scientific">Mesorhizobium opportunistum</name>
    <dbReference type="NCBI Taxonomy" id="593909"/>
    <lineage>
        <taxon>Bacteria</taxon>
        <taxon>Pseudomonadati</taxon>
        <taxon>Pseudomonadota</taxon>
        <taxon>Alphaproteobacteria</taxon>
        <taxon>Hyphomicrobiales</taxon>
        <taxon>Phyllobacteriaceae</taxon>
        <taxon>Mesorhizobium</taxon>
    </lineage>
</organism>
<dbReference type="EMBL" id="JAMYPJ010000056">
    <property type="protein sequence ID" value="MER8936783.1"/>
    <property type="molecule type" value="Genomic_DNA"/>
</dbReference>
<accession>A0ABV1YNQ6</accession>
<protein>
    <submittedName>
        <fullName evidence="4">NAD-dependent epimerase/dehydratase family protein</fullName>
    </submittedName>
</protein>
<dbReference type="InterPro" id="IPR001509">
    <property type="entry name" value="Epimerase_deHydtase"/>
</dbReference>
<comment type="caution">
    <text evidence="4">The sequence shown here is derived from an EMBL/GenBank/DDBJ whole genome shotgun (WGS) entry which is preliminary data.</text>
</comment>
<keyword evidence="5" id="KW-1185">Reference proteome</keyword>
<sequence length="325" mass="35171">MGDPHAIFISGVAGFVGSRLARIFVDRGYPVFGFDNLSRGSRENLKGLLTNERFVFEKVELSDAGAVRSRFMKCHSRIPIAEVWHMAANSDIPAGIADASVDLRDTFLSTFNLLDAMKEAGVPFLAFASSSAVYGDLGEAPIGEDVGPLLPISNYGAMKLASEALISAAVENWLARALIFRFPNVIGVPATHGVILDFVRKLRVSPNKLNVLGSGRQRKAYLHVNELIDAIVYLRANASERLGCYNIGPEDKGVTVSFIAETTVETVAPGAGIEYGVEDRGWTGDVPRFSYDTAKLRALGWRPQLGSADAVRKAVVEIVHQEGHP</sequence>